<accession>A0A6M0IQS9</accession>
<reference evidence="5 6" key="1">
    <citation type="submission" date="2020-02" db="EMBL/GenBank/DDBJ databases">
        <title>Draft genome sequence of two Spirosoma agri KCTC 52727 and Spirosoma terrae KCTC 52035.</title>
        <authorList>
            <person name="Rojas J."/>
            <person name="Ambika Manirajan B."/>
            <person name="Ratering S."/>
            <person name="Suarez C."/>
            <person name="Schnell S."/>
        </authorList>
    </citation>
    <scope>NUCLEOTIDE SEQUENCE [LARGE SCALE GENOMIC DNA]</scope>
    <source>
        <strain evidence="5 6">KCTC 52727</strain>
    </source>
</reference>
<dbReference type="SUPFAM" id="SSF46689">
    <property type="entry name" value="Homeodomain-like"/>
    <property type="match status" value="1"/>
</dbReference>
<dbReference type="AlphaFoldDB" id="A0A6M0IQS9"/>
<dbReference type="Pfam" id="PF02311">
    <property type="entry name" value="AraC_binding"/>
    <property type="match status" value="1"/>
</dbReference>
<evidence type="ECO:0000256" key="3">
    <source>
        <dbReference type="ARBA" id="ARBA00023163"/>
    </source>
</evidence>
<proteinExistence type="predicted"/>
<keyword evidence="2" id="KW-0238">DNA-binding</keyword>
<dbReference type="InterPro" id="IPR014710">
    <property type="entry name" value="RmlC-like_jellyroll"/>
</dbReference>
<dbReference type="PANTHER" id="PTHR43280:SF32">
    <property type="entry name" value="TRANSCRIPTIONAL REGULATORY PROTEIN"/>
    <property type="match status" value="1"/>
</dbReference>
<dbReference type="InterPro" id="IPR009057">
    <property type="entry name" value="Homeodomain-like_sf"/>
</dbReference>
<dbReference type="PROSITE" id="PS01124">
    <property type="entry name" value="HTH_ARAC_FAMILY_2"/>
    <property type="match status" value="1"/>
</dbReference>
<evidence type="ECO:0000259" key="4">
    <source>
        <dbReference type="PROSITE" id="PS01124"/>
    </source>
</evidence>
<dbReference type="GO" id="GO:0043565">
    <property type="term" value="F:sequence-specific DNA binding"/>
    <property type="evidence" value="ECO:0007669"/>
    <property type="project" value="InterPro"/>
</dbReference>
<evidence type="ECO:0000256" key="2">
    <source>
        <dbReference type="ARBA" id="ARBA00023125"/>
    </source>
</evidence>
<protein>
    <submittedName>
        <fullName evidence="5">Helix-turn-helix domain-containing protein</fullName>
    </submittedName>
</protein>
<dbReference type="InterPro" id="IPR020449">
    <property type="entry name" value="Tscrpt_reg_AraC-type_HTH"/>
</dbReference>
<keyword evidence="6" id="KW-1185">Reference proteome</keyword>
<dbReference type="InterPro" id="IPR003313">
    <property type="entry name" value="AraC-bd"/>
</dbReference>
<dbReference type="Gene3D" id="1.10.10.60">
    <property type="entry name" value="Homeodomain-like"/>
    <property type="match status" value="1"/>
</dbReference>
<dbReference type="InterPro" id="IPR018060">
    <property type="entry name" value="HTH_AraC"/>
</dbReference>
<evidence type="ECO:0000256" key="1">
    <source>
        <dbReference type="ARBA" id="ARBA00023015"/>
    </source>
</evidence>
<dbReference type="SUPFAM" id="SSF51215">
    <property type="entry name" value="Regulatory protein AraC"/>
    <property type="match status" value="1"/>
</dbReference>
<evidence type="ECO:0000313" key="6">
    <source>
        <dbReference type="Proteomes" id="UP000477386"/>
    </source>
</evidence>
<dbReference type="Gene3D" id="2.60.120.10">
    <property type="entry name" value="Jelly Rolls"/>
    <property type="match status" value="1"/>
</dbReference>
<dbReference type="Pfam" id="PF12833">
    <property type="entry name" value="HTH_18"/>
    <property type="match status" value="1"/>
</dbReference>
<dbReference type="SMART" id="SM00342">
    <property type="entry name" value="HTH_ARAC"/>
    <property type="match status" value="1"/>
</dbReference>
<organism evidence="5 6">
    <name type="scientific">Spirosoma agri</name>
    <dbReference type="NCBI Taxonomy" id="1987381"/>
    <lineage>
        <taxon>Bacteria</taxon>
        <taxon>Pseudomonadati</taxon>
        <taxon>Bacteroidota</taxon>
        <taxon>Cytophagia</taxon>
        <taxon>Cytophagales</taxon>
        <taxon>Cytophagaceae</taxon>
        <taxon>Spirosoma</taxon>
    </lineage>
</organism>
<dbReference type="PRINTS" id="PR00032">
    <property type="entry name" value="HTHARAC"/>
</dbReference>
<dbReference type="Proteomes" id="UP000477386">
    <property type="component" value="Unassembled WGS sequence"/>
</dbReference>
<dbReference type="GO" id="GO:0003700">
    <property type="term" value="F:DNA-binding transcription factor activity"/>
    <property type="evidence" value="ECO:0007669"/>
    <property type="project" value="InterPro"/>
</dbReference>
<gene>
    <name evidence="5" type="ORF">GK091_25495</name>
</gene>
<feature type="domain" description="HTH araC/xylS-type" evidence="4">
    <location>
        <begin position="194"/>
        <end position="292"/>
    </location>
</feature>
<dbReference type="EMBL" id="JAAGNZ010000003">
    <property type="protein sequence ID" value="NEU70257.1"/>
    <property type="molecule type" value="Genomic_DNA"/>
</dbReference>
<sequence length="296" mass="34391">MSYSTPIIPVYTEEESFSNQKFEDFQINSYQDTQPEHLQRIEPHAHTYFEIIWVLEGRGIHTIDFENYSFCGPCLFLLSPRNIHTIRKDCPTKGGILKFASSFFTNADGQEMALLINHVFDDTDVLPVLPLQEGSNELIDEAFTDLLKAYHNEGPFNKAILSAYLKILLYKIYTLKKQLVPSATFSNADLERFRSFQLLVEEGFIRHHSVAHYADMLHLSTKSLANLTLKFTRKPPQQLIQERLVLQAKRYLYHSGLSVKEIAVRLGFADQAYFNRFFKRNTSLAPNQFRQRQRTE</sequence>
<dbReference type="PANTHER" id="PTHR43280">
    <property type="entry name" value="ARAC-FAMILY TRANSCRIPTIONAL REGULATOR"/>
    <property type="match status" value="1"/>
</dbReference>
<keyword evidence="3" id="KW-0804">Transcription</keyword>
<dbReference type="InterPro" id="IPR037923">
    <property type="entry name" value="HTH-like"/>
</dbReference>
<evidence type="ECO:0000313" key="5">
    <source>
        <dbReference type="EMBL" id="NEU70257.1"/>
    </source>
</evidence>
<name>A0A6M0IQS9_9BACT</name>
<comment type="caution">
    <text evidence="5">The sequence shown here is derived from an EMBL/GenBank/DDBJ whole genome shotgun (WGS) entry which is preliminary data.</text>
</comment>
<dbReference type="RefSeq" id="WP_164043557.1">
    <property type="nucleotide sequence ID" value="NZ_JAAGNZ010000003.1"/>
</dbReference>
<keyword evidence="1" id="KW-0805">Transcription regulation</keyword>